<keyword evidence="1" id="KW-0812">Transmembrane</keyword>
<dbReference type="Proteomes" id="UP000034543">
    <property type="component" value="Unassembled WGS sequence"/>
</dbReference>
<organism evidence="2 3">
    <name type="scientific">Candidatus Gottesmanbacteria bacterium GW2011_GWA1_43_11</name>
    <dbReference type="NCBI Taxonomy" id="1618436"/>
    <lineage>
        <taxon>Bacteria</taxon>
        <taxon>Candidatus Gottesmaniibacteriota</taxon>
    </lineage>
</organism>
<dbReference type="AlphaFoldDB" id="A0A0G1CD54"/>
<protein>
    <submittedName>
        <fullName evidence="2">Uncharacterized protein</fullName>
    </submittedName>
</protein>
<evidence type="ECO:0000256" key="1">
    <source>
        <dbReference type="SAM" id="Phobius"/>
    </source>
</evidence>
<evidence type="ECO:0000313" key="2">
    <source>
        <dbReference type="EMBL" id="KKS83339.1"/>
    </source>
</evidence>
<name>A0A0G1CD54_9BACT</name>
<sequence>MNKIPVLVGLLFAFGVLGGGVYLFLNQRSPAPDTRSKVTTSQDNGVNVMGEAVENPKPASQSLKSLLLFSTNKQCLFKDPESGSSGIMYGGSQSVRVDFIQGGADSNLTSHLISDGASLYLWFEGENTGLKASVADIEKLSTRAAGISDKTVDINSEVEYECKPWIVDQKLLALPLGMQFTDLDTINTQLPGGGQIENSQNDESINEEVKAAQCTACETLPDEAETQCKQAIGC</sequence>
<keyword evidence="1" id="KW-0472">Membrane</keyword>
<gene>
    <name evidence="2" type="ORF">UV59_C0042G0006</name>
</gene>
<proteinExistence type="predicted"/>
<feature type="transmembrane region" description="Helical" evidence="1">
    <location>
        <begin position="6"/>
        <end position="25"/>
    </location>
</feature>
<evidence type="ECO:0000313" key="3">
    <source>
        <dbReference type="Proteomes" id="UP000034543"/>
    </source>
</evidence>
<dbReference type="STRING" id="1618436.UV59_C0042G0006"/>
<keyword evidence="1" id="KW-1133">Transmembrane helix</keyword>
<reference evidence="2 3" key="1">
    <citation type="journal article" date="2015" name="Nature">
        <title>rRNA introns, odd ribosomes, and small enigmatic genomes across a large radiation of phyla.</title>
        <authorList>
            <person name="Brown C.T."/>
            <person name="Hug L.A."/>
            <person name="Thomas B.C."/>
            <person name="Sharon I."/>
            <person name="Castelle C.J."/>
            <person name="Singh A."/>
            <person name="Wilkins M.J."/>
            <person name="Williams K.H."/>
            <person name="Banfield J.F."/>
        </authorList>
    </citation>
    <scope>NUCLEOTIDE SEQUENCE [LARGE SCALE GENOMIC DNA]</scope>
</reference>
<comment type="caution">
    <text evidence="2">The sequence shown here is derived from an EMBL/GenBank/DDBJ whole genome shotgun (WGS) entry which is preliminary data.</text>
</comment>
<dbReference type="EMBL" id="LCFB01000042">
    <property type="protein sequence ID" value="KKS83339.1"/>
    <property type="molecule type" value="Genomic_DNA"/>
</dbReference>
<accession>A0A0G1CD54</accession>